<sequence length="97" mass="10959">MVLNNTPKSRSTRSQGHYTRQQQPSFSLSSVVNGDPKYIASNNRLTEAWVREQQATFPANLIKLKTEAKVTEHRVQHIYQIGEEVTENLAAFGVSTK</sequence>
<gene>
    <name evidence="2" type="ORF">LX32DRAFT_666886</name>
</gene>
<evidence type="ECO:0000313" key="2">
    <source>
        <dbReference type="EMBL" id="KAK2024094.1"/>
    </source>
</evidence>
<organism evidence="2 3">
    <name type="scientific">Colletotrichum zoysiae</name>
    <dbReference type="NCBI Taxonomy" id="1216348"/>
    <lineage>
        <taxon>Eukaryota</taxon>
        <taxon>Fungi</taxon>
        <taxon>Dikarya</taxon>
        <taxon>Ascomycota</taxon>
        <taxon>Pezizomycotina</taxon>
        <taxon>Sordariomycetes</taxon>
        <taxon>Hypocreomycetidae</taxon>
        <taxon>Glomerellales</taxon>
        <taxon>Glomerellaceae</taxon>
        <taxon>Colletotrichum</taxon>
        <taxon>Colletotrichum graminicola species complex</taxon>
    </lineage>
</organism>
<proteinExistence type="predicted"/>
<name>A0AAD9H9X0_9PEZI</name>
<protein>
    <submittedName>
        <fullName evidence="2">Uncharacterized protein</fullName>
    </submittedName>
</protein>
<dbReference type="AlphaFoldDB" id="A0AAD9H9X0"/>
<dbReference type="Proteomes" id="UP001232148">
    <property type="component" value="Unassembled WGS sequence"/>
</dbReference>
<dbReference type="EMBL" id="MU842975">
    <property type="protein sequence ID" value="KAK2024094.1"/>
    <property type="molecule type" value="Genomic_DNA"/>
</dbReference>
<reference evidence="2" key="1">
    <citation type="submission" date="2021-06" db="EMBL/GenBank/DDBJ databases">
        <title>Comparative genomics, transcriptomics and evolutionary studies reveal genomic signatures of adaptation to plant cell wall in hemibiotrophic fungi.</title>
        <authorList>
            <consortium name="DOE Joint Genome Institute"/>
            <person name="Baroncelli R."/>
            <person name="Diaz J.F."/>
            <person name="Benocci T."/>
            <person name="Peng M."/>
            <person name="Battaglia E."/>
            <person name="Haridas S."/>
            <person name="Andreopoulos W."/>
            <person name="Labutti K."/>
            <person name="Pangilinan J."/>
            <person name="Floch G.L."/>
            <person name="Makela M.R."/>
            <person name="Henrissat B."/>
            <person name="Grigoriev I.V."/>
            <person name="Crouch J.A."/>
            <person name="De Vries R.P."/>
            <person name="Sukno S.A."/>
            <person name="Thon M.R."/>
        </authorList>
    </citation>
    <scope>NUCLEOTIDE SEQUENCE</scope>
    <source>
        <strain evidence="2">MAFF235873</strain>
    </source>
</reference>
<comment type="caution">
    <text evidence="2">The sequence shown here is derived from an EMBL/GenBank/DDBJ whole genome shotgun (WGS) entry which is preliminary data.</text>
</comment>
<feature type="compositionally biased region" description="Polar residues" evidence="1">
    <location>
        <begin position="1"/>
        <end position="32"/>
    </location>
</feature>
<evidence type="ECO:0000256" key="1">
    <source>
        <dbReference type="SAM" id="MobiDB-lite"/>
    </source>
</evidence>
<feature type="region of interest" description="Disordered" evidence="1">
    <location>
        <begin position="1"/>
        <end position="34"/>
    </location>
</feature>
<accession>A0AAD9H9X0</accession>
<keyword evidence="3" id="KW-1185">Reference proteome</keyword>
<evidence type="ECO:0000313" key="3">
    <source>
        <dbReference type="Proteomes" id="UP001232148"/>
    </source>
</evidence>